<accession>A0A7S2E212</accession>
<evidence type="ECO:0000313" key="7">
    <source>
        <dbReference type="EMBL" id="CAD9470974.1"/>
    </source>
</evidence>
<keyword evidence="4" id="KW-0969">Cilium</keyword>
<evidence type="ECO:0000256" key="2">
    <source>
        <dbReference type="ARBA" id="ARBA00004496"/>
    </source>
</evidence>
<dbReference type="InterPro" id="IPR042541">
    <property type="entry name" value="BART_sf"/>
</dbReference>
<evidence type="ECO:0000256" key="5">
    <source>
        <dbReference type="ARBA" id="ARBA00023273"/>
    </source>
</evidence>
<name>A0A7S2E212_9EUKA</name>
<sequence>MLAEAPLQAAAASPSSIAPSGDMTAPSGDDLVHFPVLDLLEGFFSDPVITSAISDFANEHAHKIKPLAPGDEHPIFYHETYLAYTRMLEDKIEVFMADNEIELNDVLSAARSAPSGTHTFVDYVLASTEYRAFLELMDDFRHLSDWDVGEDADAGKPLEASAR</sequence>
<dbReference type="Gene3D" id="1.20.1520.10">
    <property type="entry name" value="ADP-ribosylation factor-like 2-binding protein, domain"/>
    <property type="match status" value="1"/>
</dbReference>
<evidence type="ECO:0000256" key="1">
    <source>
        <dbReference type="ARBA" id="ARBA00004138"/>
    </source>
</evidence>
<dbReference type="AlphaFoldDB" id="A0A7S2E212"/>
<protein>
    <recommendedName>
        <fullName evidence="6">BART domain-containing protein</fullName>
    </recommendedName>
</protein>
<evidence type="ECO:0000256" key="4">
    <source>
        <dbReference type="ARBA" id="ARBA00023069"/>
    </source>
</evidence>
<reference evidence="7" key="1">
    <citation type="submission" date="2021-01" db="EMBL/GenBank/DDBJ databases">
        <authorList>
            <person name="Corre E."/>
            <person name="Pelletier E."/>
            <person name="Niang G."/>
            <person name="Scheremetjew M."/>
            <person name="Finn R."/>
            <person name="Kale V."/>
            <person name="Holt S."/>
            <person name="Cochrane G."/>
            <person name="Meng A."/>
            <person name="Brown T."/>
            <person name="Cohen L."/>
        </authorList>
    </citation>
    <scope>NUCLEOTIDE SEQUENCE</scope>
    <source>
        <strain evidence="7">UTEX LB 985</strain>
    </source>
</reference>
<dbReference type="Pfam" id="PF11527">
    <property type="entry name" value="ARL2_Bind_BART"/>
    <property type="match status" value="1"/>
</dbReference>
<dbReference type="EMBL" id="HBGU01041439">
    <property type="protein sequence ID" value="CAD9470974.1"/>
    <property type="molecule type" value="Transcribed_RNA"/>
</dbReference>
<keyword evidence="5" id="KW-0966">Cell projection</keyword>
<organism evidence="7">
    <name type="scientific">Haptolina brevifila</name>
    <dbReference type="NCBI Taxonomy" id="156173"/>
    <lineage>
        <taxon>Eukaryota</taxon>
        <taxon>Haptista</taxon>
        <taxon>Haptophyta</taxon>
        <taxon>Prymnesiophyceae</taxon>
        <taxon>Prymnesiales</taxon>
        <taxon>Prymnesiaceae</taxon>
        <taxon>Haptolina</taxon>
    </lineage>
</organism>
<feature type="domain" description="BART" evidence="6">
    <location>
        <begin position="36"/>
        <end position="138"/>
    </location>
</feature>
<dbReference type="InterPro" id="IPR023379">
    <property type="entry name" value="BART_dom"/>
</dbReference>
<dbReference type="GO" id="GO:0005929">
    <property type="term" value="C:cilium"/>
    <property type="evidence" value="ECO:0007669"/>
    <property type="project" value="UniProtKB-SubCell"/>
</dbReference>
<gene>
    <name evidence="7" type="ORF">CBRE1094_LOCUS22571</name>
</gene>
<comment type="subcellular location">
    <subcellularLocation>
        <location evidence="1">Cell projection</location>
        <location evidence="1">Cilium</location>
    </subcellularLocation>
    <subcellularLocation>
        <location evidence="2">Cytoplasm</location>
    </subcellularLocation>
</comment>
<proteinExistence type="predicted"/>
<dbReference type="GO" id="GO:0005737">
    <property type="term" value="C:cytoplasm"/>
    <property type="evidence" value="ECO:0007669"/>
    <property type="project" value="UniProtKB-SubCell"/>
</dbReference>
<keyword evidence="3" id="KW-0963">Cytoplasm</keyword>
<evidence type="ECO:0000259" key="6">
    <source>
        <dbReference type="Pfam" id="PF11527"/>
    </source>
</evidence>
<evidence type="ECO:0000256" key="3">
    <source>
        <dbReference type="ARBA" id="ARBA00022490"/>
    </source>
</evidence>